<proteinExistence type="predicted"/>
<keyword evidence="2" id="KW-0472">Membrane</keyword>
<evidence type="ECO:0008006" key="5">
    <source>
        <dbReference type="Google" id="ProtNLM"/>
    </source>
</evidence>
<reference evidence="3 4" key="1">
    <citation type="journal article" date="2019" name="Int. J. Syst. Evol. Microbiol.">
        <title>The Global Catalogue of Microorganisms (GCM) 10K type strain sequencing project: providing services to taxonomists for standard genome sequencing and annotation.</title>
        <authorList>
            <consortium name="The Broad Institute Genomics Platform"/>
            <consortium name="The Broad Institute Genome Sequencing Center for Infectious Disease"/>
            <person name="Wu L."/>
            <person name="Ma J."/>
        </authorList>
    </citation>
    <scope>NUCLEOTIDE SEQUENCE [LARGE SCALE GENOMIC DNA]</scope>
    <source>
        <strain evidence="3 4">JCM 16022</strain>
    </source>
</reference>
<sequence length="90" mass="9598">MGRRSRRPRIGRHALAGPPVRVSGRPSVLPESSAPGEANGVIHGKGVHTRRGKVSPMVVMIGHAGVYLILALVFLAIIGGGVLWAYRRSR</sequence>
<gene>
    <name evidence="3" type="ORF">GCM10009844_24810</name>
</gene>
<dbReference type="Proteomes" id="UP001501771">
    <property type="component" value="Unassembled WGS sequence"/>
</dbReference>
<keyword evidence="4" id="KW-1185">Reference proteome</keyword>
<evidence type="ECO:0000256" key="1">
    <source>
        <dbReference type="SAM" id="MobiDB-lite"/>
    </source>
</evidence>
<dbReference type="EMBL" id="BAAAQR010000007">
    <property type="protein sequence ID" value="GAA2147572.1"/>
    <property type="molecule type" value="Genomic_DNA"/>
</dbReference>
<name>A0ABN2ZU29_9ACTN</name>
<feature type="region of interest" description="Disordered" evidence="1">
    <location>
        <begin position="1"/>
        <end position="47"/>
    </location>
</feature>
<keyword evidence="2" id="KW-1133">Transmembrane helix</keyword>
<comment type="caution">
    <text evidence="3">The sequence shown here is derived from an EMBL/GenBank/DDBJ whole genome shotgun (WGS) entry which is preliminary data.</text>
</comment>
<organism evidence="3 4">
    <name type="scientific">Nocardioides koreensis</name>
    <dbReference type="NCBI Taxonomy" id="433651"/>
    <lineage>
        <taxon>Bacteria</taxon>
        <taxon>Bacillati</taxon>
        <taxon>Actinomycetota</taxon>
        <taxon>Actinomycetes</taxon>
        <taxon>Propionibacteriales</taxon>
        <taxon>Nocardioidaceae</taxon>
        <taxon>Nocardioides</taxon>
    </lineage>
</organism>
<evidence type="ECO:0000313" key="4">
    <source>
        <dbReference type="Proteomes" id="UP001501771"/>
    </source>
</evidence>
<protein>
    <recommendedName>
        <fullName evidence="5">LPXTG cell wall anchor domain-containing protein</fullName>
    </recommendedName>
</protein>
<keyword evidence="2" id="KW-0812">Transmembrane</keyword>
<feature type="compositionally biased region" description="Basic residues" evidence="1">
    <location>
        <begin position="1"/>
        <end position="12"/>
    </location>
</feature>
<accession>A0ABN2ZU29</accession>
<evidence type="ECO:0000256" key="2">
    <source>
        <dbReference type="SAM" id="Phobius"/>
    </source>
</evidence>
<evidence type="ECO:0000313" key="3">
    <source>
        <dbReference type="EMBL" id="GAA2147572.1"/>
    </source>
</evidence>
<feature type="transmembrane region" description="Helical" evidence="2">
    <location>
        <begin position="58"/>
        <end position="86"/>
    </location>
</feature>